<evidence type="ECO:0000313" key="1">
    <source>
        <dbReference type="EMBL" id="PHU36745.1"/>
    </source>
</evidence>
<reference evidence="1 2" key="1">
    <citation type="submission" date="2017-10" db="EMBL/GenBank/DDBJ databases">
        <title>Resolving the taxonomy of Roseburia spp., Eubacterium rectale and Agathobacter spp. through phylogenomic analysis.</title>
        <authorList>
            <person name="Sheridan P.O."/>
            <person name="Walker A.W."/>
            <person name="Duncan S.H."/>
            <person name="Scott K.P."/>
            <person name="Toole P.W.O."/>
            <person name="Luis P."/>
            <person name="Flint H.J."/>
        </authorList>
    </citation>
    <scope>NUCLEOTIDE SEQUENCE [LARGE SCALE GENOMIC DNA]</scope>
    <source>
        <strain evidence="1 2">JK623</strain>
    </source>
</reference>
<accession>A0A2G3E0S0</accession>
<reference evidence="1 2" key="2">
    <citation type="submission" date="2017-10" db="EMBL/GenBank/DDBJ databases">
        <authorList>
            <person name="Banno H."/>
            <person name="Chua N.-H."/>
        </authorList>
    </citation>
    <scope>NUCLEOTIDE SEQUENCE [LARGE SCALE GENOMIC DNA]</scope>
    <source>
        <strain evidence="1 2">JK623</strain>
    </source>
</reference>
<protein>
    <submittedName>
        <fullName evidence="1">Uncharacterized protein</fullName>
    </submittedName>
</protein>
<dbReference type="RefSeq" id="WP_099386743.1">
    <property type="nucleotide sequence ID" value="NZ_JANSWH010000082.1"/>
</dbReference>
<dbReference type="Proteomes" id="UP000224563">
    <property type="component" value="Unassembled WGS sequence"/>
</dbReference>
<comment type="caution">
    <text evidence="1">The sequence shown here is derived from an EMBL/GenBank/DDBJ whole genome shotgun (WGS) entry which is preliminary data.</text>
</comment>
<proteinExistence type="predicted"/>
<dbReference type="AlphaFoldDB" id="A0A2G3E0S0"/>
<evidence type="ECO:0000313" key="2">
    <source>
        <dbReference type="Proteomes" id="UP000224563"/>
    </source>
</evidence>
<gene>
    <name evidence="1" type="ORF">CSX02_11260</name>
</gene>
<name>A0A2G3E0S0_9FIRM</name>
<keyword evidence="2" id="KW-1185">Reference proteome</keyword>
<sequence>MTATTKKFFIGCLFALVLMFGVAIVTRTSYYGATTLDQLSESGELDDYLLEQYDDAPDENSISIHNMDDLKAATDCIVKVKVTNDRQLRANSILTKVQVEAVLQTSDDISAGEEIFIYEPASFNQDFQIYEEKVGYQLMKVGEEYIVFLNHLKVIDGYQMSQKEKRTYYPSTSLYSTYRLSELNADVLDSERVYGDGERYAYREIKDMDLLTIHQEELDLYRTLREQVLKW</sequence>
<dbReference type="EMBL" id="PDYG01000123">
    <property type="protein sequence ID" value="PHU36745.1"/>
    <property type="molecule type" value="Genomic_DNA"/>
</dbReference>
<organism evidence="1 2">
    <name type="scientific">Agathobacter ruminis</name>
    <dbReference type="NCBI Taxonomy" id="1712665"/>
    <lineage>
        <taxon>Bacteria</taxon>
        <taxon>Bacillati</taxon>
        <taxon>Bacillota</taxon>
        <taxon>Clostridia</taxon>
        <taxon>Lachnospirales</taxon>
        <taxon>Lachnospiraceae</taxon>
        <taxon>Agathobacter</taxon>
    </lineage>
</organism>